<reference evidence="3" key="1">
    <citation type="submission" date="2012-02" db="EMBL/GenBank/DDBJ databases">
        <title>Complete sequence of Desulfitobacterium dichloroeliminans LMG P-21439.</title>
        <authorList>
            <person name="Lucas S."/>
            <person name="Han J."/>
            <person name="Lapidus A."/>
            <person name="Cheng J.-F."/>
            <person name="Goodwin L."/>
            <person name="Pitluck S."/>
            <person name="Peters L."/>
            <person name="Ovchinnikova G."/>
            <person name="Teshima H."/>
            <person name="Detter J.C."/>
            <person name="Han C."/>
            <person name="Tapia R."/>
            <person name="Land M."/>
            <person name="Hauser L."/>
            <person name="Kyrpides N."/>
            <person name="Ivanova N."/>
            <person name="Pagani I."/>
            <person name="Kruse T."/>
            <person name="de Vos W.M."/>
            <person name="Boon N."/>
            <person name="Smidt H."/>
            <person name="Woyke T."/>
        </authorList>
    </citation>
    <scope>NUCLEOTIDE SEQUENCE [LARGE SCALE GENOMIC DNA]</scope>
    <source>
        <strain evidence="3">LMG P-21439 / DCA1</strain>
    </source>
</reference>
<feature type="signal peptide" evidence="1">
    <location>
        <begin position="1"/>
        <end position="28"/>
    </location>
</feature>
<sequence length="136" mass="14566">MKKINKRVSLILSSAVLALGIISVPVLAGTNTEVANQANSAPVAAASRNIQSVGDATVNNYMNNEAMLNMHNSKVMQDAMKSGDFDKMREAMNSPEIKAQLGEEVVGAMNKMMSNGNISSMHRGNMMGSGNTMMNW</sequence>
<name>L0F7J6_DESDL</name>
<keyword evidence="1" id="KW-0732">Signal</keyword>
<dbReference type="eggNOG" id="ENOG502ZWZV">
    <property type="taxonomic scope" value="Bacteria"/>
</dbReference>
<dbReference type="RefSeq" id="WP_015261612.1">
    <property type="nucleotide sequence ID" value="NC_019903.1"/>
</dbReference>
<dbReference type="HOGENOM" id="CLU_1737587_0_0_9"/>
<feature type="chain" id="PRO_5003941978" evidence="1">
    <location>
        <begin position="29"/>
        <end position="136"/>
    </location>
</feature>
<dbReference type="EMBL" id="CP003344">
    <property type="protein sequence ID" value="AGA68616.1"/>
    <property type="molecule type" value="Genomic_DNA"/>
</dbReference>
<keyword evidence="3" id="KW-1185">Reference proteome</keyword>
<proteinExistence type="predicted"/>
<dbReference type="KEGG" id="ddl:Desdi_1099"/>
<organism evidence="2 3">
    <name type="scientific">Desulfitobacterium dichloroeliminans (strain LMG P-21439 / DCA1)</name>
    <dbReference type="NCBI Taxonomy" id="871963"/>
    <lineage>
        <taxon>Bacteria</taxon>
        <taxon>Bacillati</taxon>
        <taxon>Bacillota</taxon>
        <taxon>Clostridia</taxon>
        <taxon>Eubacteriales</taxon>
        <taxon>Desulfitobacteriaceae</taxon>
        <taxon>Desulfitobacterium</taxon>
    </lineage>
</organism>
<evidence type="ECO:0000256" key="1">
    <source>
        <dbReference type="SAM" id="SignalP"/>
    </source>
</evidence>
<evidence type="ECO:0000313" key="2">
    <source>
        <dbReference type="EMBL" id="AGA68616.1"/>
    </source>
</evidence>
<accession>L0F7J6</accession>
<protein>
    <submittedName>
        <fullName evidence="2">Uncharacterized protein</fullName>
    </submittedName>
</protein>
<gene>
    <name evidence="2" type="ordered locus">Desdi_1099</name>
</gene>
<evidence type="ECO:0000313" key="3">
    <source>
        <dbReference type="Proteomes" id="UP000010797"/>
    </source>
</evidence>
<dbReference type="Proteomes" id="UP000010797">
    <property type="component" value="Chromosome"/>
</dbReference>
<dbReference type="OrthoDB" id="1798789at2"/>
<dbReference type="STRING" id="871963.Desdi_1099"/>
<dbReference type="AlphaFoldDB" id="L0F7J6"/>